<evidence type="ECO:0000313" key="2">
    <source>
        <dbReference type="Proteomes" id="UP000472269"/>
    </source>
</evidence>
<sequence>MTVFNPDLVTSECCLITQDAFERKAVCLSAVSVSALLAYLSPFSPWGNSAELHEYCLKRKFILPNQRTSCVGCLDPKEAVG</sequence>
<dbReference type="AlphaFoldDB" id="A0A663LZN2"/>
<name>A0A663LZN2_ATHCN</name>
<dbReference type="Proteomes" id="UP000472269">
    <property type="component" value="Unplaced"/>
</dbReference>
<reference evidence="1" key="1">
    <citation type="submission" date="2025-08" db="UniProtKB">
        <authorList>
            <consortium name="Ensembl"/>
        </authorList>
    </citation>
    <scope>IDENTIFICATION</scope>
</reference>
<accession>A0A663LZN2</accession>
<dbReference type="Ensembl" id="ENSACUT00000005276.1">
    <property type="protein sequence ID" value="ENSACUP00000004947.1"/>
    <property type="gene ID" value="ENSACUG00000003380.1"/>
</dbReference>
<evidence type="ECO:0000313" key="1">
    <source>
        <dbReference type="Ensembl" id="ENSACUP00000004947.1"/>
    </source>
</evidence>
<proteinExistence type="predicted"/>
<keyword evidence="2" id="KW-1185">Reference proteome</keyword>
<organism evidence="1 2">
    <name type="scientific">Athene cunicularia</name>
    <name type="common">Burrowing owl</name>
    <name type="synonym">Speotyto cunicularia</name>
    <dbReference type="NCBI Taxonomy" id="194338"/>
    <lineage>
        <taxon>Eukaryota</taxon>
        <taxon>Metazoa</taxon>
        <taxon>Chordata</taxon>
        <taxon>Craniata</taxon>
        <taxon>Vertebrata</taxon>
        <taxon>Euteleostomi</taxon>
        <taxon>Archelosauria</taxon>
        <taxon>Archosauria</taxon>
        <taxon>Dinosauria</taxon>
        <taxon>Saurischia</taxon>
        <taxon>Theropoda</taxon>
        <taxon>Coelurosauria</taxon>
        <taxon>Aves</taxon>
        <taxon>Neognathae</taxon>
        <taxon>Neoaves</taxon>
        <taxon>Telluraves</taxon>
        <taxon>Strigiformes</taxon>
        <taxon>Strigidae</taxon>
        <taxon>Athene</taxon>
    </lineage>
</organism>
<protein>
    <submittedName>
        <fullName evidence="1">Uncharacterized protein</fullName>
    </submittedName>
</protein>
<reference evidence="1" key="2">
    <citation type="submission" date="2025-09" db="UniProtKB">
        <authorList>
            <consortium name="Ensembl"/>
        </authorList>
    </citation>
    <scope>IDENTIFICATION</scope>
</reference>